<organism evidence="1 2">
    <name type="scientific">Spirosoma profusum</name>
    <dbReference type="NCBI Taxonomy" id="2771354"/>
    <lineage>
        <taxon>Bacteria</taxon>
        <taxon>Pseudomonadati</taxon>
        <taxon>Bacteroidota</taxon>
        <taxon>Cytophagia</taxon>
        <taxon>Cytophagales</taxon>
        <taxon>Cytophagaceae</taxon>
        <taxon>Spirosoma</taxon>
    </lineage>
</organism>
<dbReference type="RefSeq" id="WP_190887346.1">
    <property type="nucleotide sequence ID" value="NZ_JACWZY010000009.1"/>
</dbReference>
<comment type="caution">
    <text evidence="1">The sequence shown here is derived from an EMBL/GenBank/DDBJ whole genome shotgun (WGS) entry which is preliminary data.</text>
</comment>
<proteinExistence type="predicted"/>
<dbReference type="AlphaFoldDB" id="A0A927ATY5"/>
<accession>A0A927ATY5</accession>
<name>A0A927ATY5_9BACT</name>
<gene>
    <name evidence="1" type="ORF">IC229_12625</name>
</gene>
<evidence type="ECO:0000313" key="1">
    <source>
        <dbReference type="EMBL" id="MBD2701487.1"/>
    </source>
</evidence>
<protein>
    <submittedName>
        <fullName evidence="1">Uncharacterized protein</fullName>
    </submittedName>
</protein>
<dbReference type="Proteomes" id="UP000598820">
    <property type="component" value="Unassembled WGS sequence"/>
</dbReference>
<evidence type="ECO:0000313" key="2">
    <source>
        <dbReference type="Proteomes" id="UP000598820"/>
    </source>
</evidence>
<keyword evidence="2" id="KW-1185">Reference proteome</keyword>
<reference evidence="1" key="1">
    <citation type="submission" date="2020-09" db="EMBL/GenBank/DDBJ databases">
        <authorList>
            <person name="Kim M.K."/>
        </authorList>
    </citation>
    <scope>NUCLEOTIDE SEQUENCE</scope>
    <source>
        <strain evidence="1">BT702</strain>
    </source>
</reference>
<dbReference type="EMBL" id="JACWZY010000009">
    <property type="protein sequence ID" value="MBD2701487.1"/>
    <property type="molecule type" value="Genomic_DNA"/>
</dbReference>
<sequence>MTDSGNADLDYWLIKSAIEVQQGNVGQAKSTIEATHKKFPDRHELIHSFFNRINGQFEEKANATFRLEGHPNARFVIIKSVPASSNFYPLNNLTFMHKEDGQWVSKFKLADGIYN</sequence>